<name>A0AA35CL88_9FIRM</name>
<dbReference type="KEGG" id="cmic:caldi_04550"/>
<evidence type="ECO:0000256" key="5">
    <source>
        <dbReference type="ARBA" id="ARBA00023136"/>
    </source>
</evidence>
<dbReference type="GO" id="GO:0044781">
    <property type="term" value="P:bacterial-type flagellum organization"/>
    <property type="evidence" value="ECO:0007669"/>
    <property type="project" value="InterPro"/>
</dbReference>
<evidence type="ECO:0000256" key="2">
    <source>
        <dbReference type="ARBA" id="ARBA00022475"/>
    </source>
</evidence>
<proteinExistence type="predicted"/>
<dbReference type="AlphaFoldDB" id="A0AA35CL88"/>
<dbReference type="Pfam" id="PF04347">
    <property type="entry name" value="FliO"/>
    <property type="match status" value="1"/>
</dbReference>
<evidence type="ECO:0000256" key="3">
    <source>
        <dbReference type="ARBA" id="ARBA00022692"/>
    </source>
</evidence>
<keyword evidence="2" id="KW-1003">Cell membrane</keyword>
<protein>
    <recommendedName>
        <fullName evidence="8">Flagellar protein</fullName>
    </recommendedName>
</protein>
<dbReference type="EMBL" id="AP025628">
    <property type="protein sequence ID" value="BDG59365.1"/>
    <property type="molecule type" value="Genomic_DNA"/>
</dbReference>
<comment type="subcellular location">
    <subcellularLocation>
        <location evidence="1">Cell membrane</location>
    </subcellularLocation>
</comment>
<organism evidence="6 7">
    <name type="scientific">Caldinitratiruptor microaerophilus</name>
    <dbReference type="NCBI Taxonomy" id="671077"/>
    <lineage>
        <taxon>Bacteria</taxon>
        <taxon>Bacillati</taxon>
        <taxon>Bacillota</taxon>
        <taxon>Clostridia</taxon>
        <taxon>Eubacteriales</taxon>
        <taxon>Symbiobacteriaceae</taxon>
        <taxon>Caldinitratiruptor</taxon>
    </lineage>
</organism>
<gene>
    <name evidence="6" type="ORF">caldi_04550</name>
</gene>
<evidence type="ECO:0008006" key="8">
    <source>
        <dbReference type="Google" id="ProtNLM"/>
    </source>
</evidence>
<keyword evidence="3" id="KW-0812">Transmembrane</keyword>
<keyword evidence="7" id="KW-1185">Reference proteome</keyword>
<keyword evidence="4" id="KW-1133">Transmembrane helix</keyword>
<dbReference type="Proteomes" id="UP001163687">
    <property type="component" value="Chromosome"/>
</dbReference>
<evidence type="ECO:0000256" key="4">
    <source>
        <dbReference type="ARBA" id="ARBA00022989"/>
    </source>
</evidence>
<reference evidence="6" key="1">
    <citation type="submission" date="2022-03" db="EMBL/GenBank/DDBJ databases">
        <title>Complete genome sequence of Caldinitratiruptor microaerophilus.</title>
        <authorList>
            <person name="Mukaiyama R."/>
            <person name="Nishiyama T."/>
            <person name="Ueda K."/>
        </authorList>
    </citation>
    <scope>NUCLEOTIDE SEQUENCE</scope>
    <source>
        <strain evidence="6">JCM 16183</strain>
    </source>
</reference>
<dbReference type="GO" id="GO:0016020">
    <property type="term" value="C:membrane"/>
    <property type="evidence" value="ECO:0007669"/>
    <property type="project" value="InterPro"/>
</dbReference>
<evidence type="ECO:0000313" key="6">
    <source>
        <dbReference type="EMBL" id="BDG59365.1"/>
    </source>
</evidence>
<dbReference type="RefSeq" id="WP_264843498.1">
    <property type="nucleotide sequence ID" value="NZ_AP025628.1"/>
</dbReference>
<dbReference type="InterPro" id="IPR022781">
    <property type="entry name" value="Flagellar_biosynth_FliO"/>
</dbReference>
<accession>A0AA35CL88</accession>
<evidence type="ECO:0000256" key="1">
    <source>
        <dbReference type="ARBA" id="ARBA00004236"/>
    </source>
</evidence>
<evidence type="ECO:0000313" key="7">
    <source>
        <dbReference type="Proteomes" id="UP001163687"/>
    </source>
</evidence>
<sequence length="123" mass="12838">MEIVIQIATFLLLFLLVVAAAYLASRALAGGAGRVGGGRLLRVVEALPVGRDRLLVLVEVGDRYLLVGSAPGGVSLVQVLEGDAARELAGRLRAGPAGTLSPDAFRRLLDRWLRRGGPGEGTP</sequence>
<keyword evidence="5" id="KW-0472">Membrane</keyword>